<evidence type="ECO:0000256" key="5">
    <source>
        <dbReference type="SAM" id="MobiDB-lite"/>
    </source>
</evidence>
<dbReference type="AlphaFoldDB" id="A0A5C3NBW3"/>
<dbReference type="SMART" id="SM00184">
    <property type="entry name" value="RING"/>
    <property type="match status" value="1"/>
</dbReference>
<dbReference type="GO" id="GO:0008270">
    <property type="term" value="F:zinc ion binding"/>
    <property type="evidence" value="ECO:0007669"/>
    <property type="project" value="UniProtKB-KW"/>
</dbReference>
<dbReference type="GO" id="GO:0061630">
    <property type="term" value="F:ubiquitin protein ligase activity"/>
    <property type="evidence" value="ECO:0007669"/>
    <property type="project" value="InterPro"/>
</dbReference>
<feature type="region of interest" description="Disordered" evidence="5">
    <location>
        <begin position="118"/>
        <end position="139"/>
    </location>
</feature>
<dbReference type="PANTHER" id="PTHR14134">
    <property type="entry name" value="E3 UBIQUITIN-PROTEIN LIGASE RAD18"/>
    <property type="match status" value="1"/>
</dbReference>
<evidence type="ECO:0000256" key="1">
    <source>
        <dbReference type="ARBA" id="ARBA00022723"/>
    </source>
</evidence>
<dbReference type="PROSITE" id="PS50089">
    <property type="entry name" value="ZF_RING_2"/>
    <property type="match status" value="1"/>
</dbReference>
<dbReference type="OrthoDB" id="3219336at2759"/>
<accession>A0A5C3NBW3</accession>
<evidence type="ECO:0000256" key="4">
    <source>
        <dbReference type="PROSITE-ProRule" id="PRU00175"/>
    </source>
</evidence>
<dbReference type="InterPro" id="IPR017907">
    <property type="entry name" value="Znf_RING_CS"/>
</dbReference>
<evidence type="ECO:0000256" key="3">
    <source>
        <dbReference type="ARBA" id="ARBA00022833"/>
    </source>
</evidence>
<reference evidence="7 8" key="1">
    <citation type="journal article" date="2019" name="Nat. Ecol. Evol.">
        <title>Megaphylogeny resolves global patterns of mushroom evolution.</title>
        <authorList>
            <person name="Varga T."/>
            <person name="Krizsan K."/>
            <person name="Foldi C."/>
            <person name="Dima B."/>
            <person name="Sanchez-Garcia M."/>
            <person name="Sanchez-Ramirez S."/>
            <person name="Szollosi G.J."/>
            <person name="Szarkandi J.G."/>
            <person name="Papp V."/>
            <person name="Albert L."/>
            <person name="Andreopoulos W."/>
            <person name="Angelini C."/>
            <person name="Antonin V."/>
            <person name="Barry K.W."/>
            <person name="Bougher N.L."/>
            <person name="Buchanan P."/>
            <person name="Buyck B."/>
            <person name="Bense V."/>
            <person name="Catcheside P."/>
            <person name="Chovatia M."/>
            <person name="Cooper J."/>
            <person name="Damon W."/>
            <person name="Desjardin D."/>
            <person name="Finy P."/>
            <person name="Geml J."/>
            <person name="Haridas S."/>
            <person name="Hughes K."/>
            <person name="Justo A."/>
            <person name="Karasinski D."/>
            <person name="Kautmanova I."/>
            <person name="Kiss B."/>
            <person name="Kocsube S."/>
            <person name="Kotiranta H."/>
            <person name="LaButti K.M."/>
            <person name="Lechner B.E."/>
            <person name="Liimatainen K."/>
            <person name="Lipzen A."/>
            <person name="Lukacs Z."/>
            <person name="Mihaltcheva S."/>
            <person name="Morgado L.N."/>
            <person name="Niskanen T."/>
            <person name="Noordeloos M.E."/>
            <person name="Ohm R.A."/>
            <person name="Ortiz-Santana B."/>
            <person name="Ovrebo C."/>
            <person name="Racz N."/>
            <person name="Riley R."/>
            <person name="Savchenko A."/>
            <person name="Shiryaev A."/>
            <person name="Soop K."/>
            <person name="Spirin V."/>
            <person name="Szebenyi C."/>
            <person name="Tomsovsky M."/>
            <person name="Tulloss R.E."/>
            <person name="Uehling J."/>
            <person name="Grigoriev I.V."/>
            <person name="Vagvolgyi C."/>
            <person name="Papp T."/>
            <person name="Martin F.M."/>
            <person name="Miettinen O."/>
            <person name="Hibbett D.S."/>
            <person name="Nagy L.G."/>
        </authorList>
    </citation>
    <scope>NUCLEOTIDE SEQUENCE [LARGE SCALE GENOMIC DNA]</scope>
    <source>
        <strain evidence="7 8">OMC1185</strain>
    </source>
</reference>
<dbReference type="PROSITE" id="PS00518">
    <property type="entry name" value="ZF_RING_1"/>
    <property type="match status" value="1"/>
</dbReference>
<feature type="non-terminal residue" evidence="7">
    <location>
        <position position="1"/>
    </location>
</feature>
<feature type="compositionally biased region" description="Basic and acidic residues" evidence="5">
    <location>
        <begin position="129"/>
        <end position="139"/>
    </location>
</feature>
<dbReference type="SUPFAM" id="SSF57850">
    <property type="entry name" value="RING/U-box"/>
    <property type="match status" value="1"/>
</dbReference>
<organism evidence="7 8">
    <name type="scientific">Heliocybe sulcata</name>
    <dbReference type="NCBI Taxonomy" id="5364"/>
    <lineage>
        <taxon>Eukaryota</taxon>
        <taxon>Fungi</taxon>
        <taxon>Dikarya</taxon>
        <taxon>Basidiomycota</taxon>
        <taxon>Agaricomycotina</taxon>
        <taxon>Agaricomycetes</taxon>
        <taxon>Gloeophyllales</taxon>
        <taxon>Gloeophyllaceae</taxon>
        <taxon>Heliocybe</taxon>
    </lineage>
</organism>
<dbReference type="InterPro" id="IPR039577">
    <property type="entry name" value="Rad18"/>
</dbReference>
<dbReference type="EMBL" id="ML213506">
    <property type="protein sequence ID" value="TFK53936.1"/>
    <property type="molecule type" value="Genomic_DNA"/>
</dbReference>
<keyword evidence="8" id="KW-1185">Reference proteome</keyword>
<feature type="domain" description="RING-type" evidence="6">
    <location>
        <begin position="11"/>
        <end position="94"/>
    </location>
</feature>
<protein>
    <recommendedName>
        <fullName evidence="6">RING-type domain-containing protein</fullName>
    </recommendedName>
</protein>
<dbReference type="GO" id="GO:0006513">
    <property type="term" value="P:protein monoubiquitination"/>
    <property type="evidence" value="ECO:0007669"/>
    <property type="project" value="InterPro"/>
</dbReference>
<dbReference type="InterPro" id="IPR027370">
    <property type="entry name" value="Znf-RING_euk"/>
</dbReference>
<dbReference type="InterPro" id="IPR013083">
    <property type="entry name" value="Znf_RING/FYVE/PHD"/>
</dbReference>
<evidence type="ECO:0000313" key="7">
    <source>
        <dbReference type="EMBL" id="TFK53936.1"/>
    </source>
</evidence>
<keyword evidence="2 4" id="KW-0863">Zinc-finger</keyword>
<proteinExistence type="predicted"/>
<gene>
    <name evidence="7" type="ORF">OE88DRAFT_1625534</name>
</gene>
<evidence type="ECO:0000313" key="8">
    <source>
        <dbReference type="Proteomes" id="UP000305948"/>
    </source>
</evidence>
<keyword evidence="1" id="KW-0479">Metal-binding</keyword>
<evidence type="ECO:0000256" key="2">
    <source>
        <dbReference type="ARBA" id="ARBA00022771"/>
    </source>
</evidence>
<dbReference type="GO" id="GO:0003697">
    <property type="term" value="F:single-stranded DNA binding"/>
    <property type="evidence" value="ECO:0007669"/>
    <property type="project" value="InterPro"/>
</dbReference>
<dbReference type="Gene3D" id="3.30.40.10">
    <property type="entry name" value="Zinc/RING finger domain, C3HC4 (zinc finger)"/>
    <property type="match status" value="1"/>
</dbReference>
<evidence type="ECO:0000259" key="6">
    <source>
        <dbReference type="PROSITE" id="PS50089"/>
    </source>
</evidence>
<sequence>VLPELEDSVSCDICVLKMWSPYTLPGCGHTFCQSCLDDWFTSTLAKHIQDHPNYHAEVRFPPRILALAEHDPRVRAQIEAHRGPQPSYTCPACRAPVKSKPVEAFALKKVVMTVAKASGESSPQRRGAHAREPWEGFFP</sequence>
<dbReference type="STRING" id="5364.A0A5C3NBW3"/>
<dbReference type="InterPro" id="IPR001841">
    <property type="entry name" value="Znf_RING"/>
</dbReference>
<dbReference type="Pfam" id="PF13445">
    <property type="entry name" value="zf-RING_UBOX"/>
    <property type="match status" value="1"/>
</dbReference>
<keyword evidence="3" id="KW-0862">Zinc</keyword>
<name>A0A5C3NBW3_9AGAM</name>
<dbReference type="PANTHER" id="PTHR14134:SF3">
    <property type="entry name" value="RING-CH-TYPE DOMAIN-CONTAINING PROTEIN"/>
    <property type="match status" value="1"/>
</dbReference>
<dbReference type="GO" id="GO:0006301">
    <property type="term" value="P:DNA damage tolerance"/>
    <property type="evidence" value="ECO:0007669"/>
    <property type="project" value="InterPro"/>
</dbReference>
<dbReference type="Proteomes" id="UP000305948">
    <property type="component" value="Unassembled WGS sequence"/>
</dbReference>